<keyword evidence="2" id="KW-0349">Heme</keyword>
<keyword evidence="3" id="KW-0479">Metal-binding</keyword>
<dbReference type="FunFam" id="1.10.630.10:FF:000018">
    <property type="entry name" value="Cytochrome P450 monooxygenase"/>
    <property type="match status" value="1"/>
</dbReference>
<dbReference type="PANTHER" id="PTHR46696:SF1">
    <property type="entry name" value="CYTOCHROME P450 YJIB-RELATED"/>
    <property type="match status" value="1"/>
</dbReference>
<keyword evidence="6" id="KW-0503">Monooxygenase</keyword>
<proteinExistence type="inferred from homology"/>
<evidence type="ECO:0000313" key="8">
    <source>
        <dbReference type="Proteomes" id="UP000520767"/>
    </source>
</evidence>
<accession>A0A7W7Q3F5</accession>
<dbReference type="InterPro" id="IPR002397">
    <property type="entry name" value="Cyt_P450_B"/>
</dbReference>
<gene>
    <name evidence="7" type="ORF">FHR82_002390</name>
</gene>
<evidence type="ECO:0000256" key="5">
    <source>
        <dbReference type="ARBA" id="ARBA00023004"/>
    </source>
</evidence>
<dbReference type="Gene3D" id="1.10.630.10">
    <property type="entry name" value="Cytochrome P450"/>
    <property type="match status" value="1"/>
</dbReference>
<dbReference type="GO" id="GO:0020037">
    <property type="term" value="F:heme binding"/>
    <property type="evidence" value="ECO:0007669"/>
    <property type="project" value="InterPro"/>
</dbReference>
<dbReference type="Proteomes" id="UP000520767">
    <property type="component" value="Unassembled WGS sequence"/>
</dbReference>
<dbReference type="Pfam" id="PF00067">
    <property type="entry name" value="p450"/>
    <property type="match status" value="1"/>
</dbReference>
<dbReference type="GO" id="GO:0005506">
    <property type="term" value="F:iron ion binding"/>
    <property type="evidence" value="ECO:0007669"/>
    <property type="project" value="InterPro"/>
</dbReference>
<keyword evidence="5" id="KW-0408">Iron</keyword>
<reference evidence="7 8" key="1">
    <citation type="submission" date="2020-08" db="EMBL/GenBank/DDBJ databases">
        <title>Genomic Encyclopedia of Type Strains, Phase III (KMG-III): the genomes of soil and plant-associated and newly described type strains.</title>
        <authorList>
            <person name="Whitman W."/>
        </authorList>
    </citation>
    <scope>NUCLEOTIDE SEQUENCE [LARGE SCALE GENOMIC DNA]</scope>
    <source>
        <strain evidence="7 8">CECT 8960</strain>
    </source>
</reference>
<dbReference type="RefSeq" id="WP_184810283.1">
    <property type="nucleotide sequence ID" value="NZ_JACHJQ010000002.1"/>
</dbReference>
<dbReference type="AlphaFoldDB" id="A0A7W7Q3F5"/>
<dbReference type="SUPFAM" id="SSF48264">
    <property type="entry name" value="Cytochrome P450"/>
    <property type="match status" value="1"/>
</dbReference>
<name>A0A7W7Q3F5_9PSEU</name>
<evidence type="ECO:0000256" key="2">
    <source>
        <dbReference type="ARBA" id="ARBA00022617"/>
    </source>
</evidence>
<organism evidence="7 8">
    <name type="scientific">Actinophytocola algeriensis</name>
    <dbReference type="NCBI Taxonomy" id="1768010"/>
    <lineage>
        <taxon>Bacteria</taxon>
        <taxon>Bacillati</taxon>
        <taxon>Actinomycetota</taxon>
        <taxon>Actinomycetes</taxon>
        <taxon>Pseudonocardiales</taxon>
        <taxon>Pseudonocardiaceae</taxon>
    </lineage>
</organism>
<evidence type="ECO:0000256" key="3">
    <source>
        <dbReference type="ARBA" id="ARBA00022723"/>
    </source>
</evidence>
<protein>
    <submittedName>
        <fullName evidence="7">Cytochrome P450</fullName>
    </submittedName>
</protein>
<dbReference type="InterPro" id="IPR036396">
    <property type="entry name" value="Cyt_P450_sf"/>
</dbReference>
<dbReference type="PANTHER" id="PTHR46696">
    <property type="entry name" value="P450, PUTATIVE (EUROFUNG)-RELATED"/>
    <property type="match status" value="1"/>
</dbReference>
<keyword evidence="4" id="KW-0560">Oxidoreductase</keyword>
<comment type="similarity">
    <text evidence="1">Belongs to the cytochrome P450 family.</text>
</comment>
<evidence type="ECO:0000256" key="1">
    <source>
        <dbReference type="ARBA" id="ARBA00010617"/>
    </source>
</evidence>
<dbReference type="GO" id="GO:0016705">
    <property type="term" value="F:oxidoreductase activity, acting on paired donors, with incorporation or reduction of molecular oxygen"/>
    <property type="evidence" value="ECO:0007669"/>
    <property type="project" value="InterPro"/>
</dbReference>
<evidence type="ECO:0000256" key="4">
    <source>
        <dbReference type="ARBA" id="ARBA00023002"/>
    </source>
</evidence>
<evidence type="ECO:0000256" key="6">
    <source>
        <dbReference type="ARBA" id="ARBA00023033"/>
    </source>
</evidence>
<sequence length="402" mass="44690">MTSQATVWTNPPAGEQELVAWFREMRDRDPVQCDPKGGWHVFGYSEAVAVLANPADFSNTVTEVPETSPLKLFGTGNLAWMDPPRHRQLRSLVNKVFTPRYVAGMRPVIEEVAGQALRRIRRQDTVSFVDEYTFPVMLTVIARLVGIPREDYPLFGKWLKVLLAITETQTQNLIEVFSALTQEMHRNVHALIASRRRAPEDDLVSMLIGSELDGQVLGDDEIAGLVALLVATGEGGATQTLANAILCLDQHPEAADRLRADSGLLDGAVEEVMRFRSQTTRVARRTTRDVPLAGHVIPAGEMVSVWLTSANRDKRKFDRPDTFDMTRSPNQHISLGSGIHFCLGAPLARLEVNVVLEQFLAATESFSIDYPNSRLLDPRMICGANEIALRVRWRASEAPDAR</sequence>
<dbReference type="EMBL" id="JACHJQ010000002">
    <property type="protein sequence ID" value="MBB4906173.1"/>
    <property type="molecule type" value="Genomic_DNA"/>
</dbReference>
<dbReference type="PRINTS" id="PR00359">
    <property type="entry name" value="BP450"/>
</dbReference>
<comment type="caution">
    <text evidence="7">The sequence shown here is derived from an EMBL/GenBank/DDBJ whole genome shotgun (WGS) entry which is preliminary data.</text>
</comment>
<evidence type="ECO:0000313" key="7">
    <source>
        <dbReference type="EMBL" id="MBB4906173.1"/>
    </source>
</evidence>
<dbReference type="InterPro" id="IPR001128">
    <property type="entry name" value="Cyt_P450"/>
</dbReference>
<keyword evidence="8" id="KW-1185">Reference proteome</keyword>
<dbReference type="GO" id="GO:0004497">
    <property type="term" value="F:monooxygenase activity"/>
    <property type="evidence" value="ECO:0007669"/>
    <property type="project" value="UniProtKB-KW"/>
</dbReference>